<dbReference type="Proteomes" id="UP001230220">
    <property type="component" value="Unassembled WGS sequence"/>
</dbReference>
<evidence type="ECO:0000256" key="1">
    <source>
        <dbReference type="ARBA" id="ARBA00022676"/>
    </source>
</evidence>
<dbReference type="Gene3D" id="3.90.550.10">
    <property type="entry name" value="Spore Coat Polysaccharide Biosynthesis Protein SpsA, Chain A"/>
    <property type="match status" value="1"/>
</dbReference>
<proteinExistence type="predicted"/>
<keyword evidence="5" id="KW-1185">Reference proteome</keyword>
<comment type="caution">
    <text evidence="4">The sequence shown here is derived from an EMBL/GenBank/DDBJ whole genome shotgun (WGS) entry which is preliminary data.</text>
</comment>
<protein>
    <submittedName>
        <fullName evidence="4">Glycosyltransferase involved in cell wall biosynthesis</fullName>
    </submittedName>
</protein>
<dbReference type="InterPro" id="IPR029044">
    <property type="entry name" value="Nucleotide-diphossugar_trans"/>
</dbReference>
<evidence type="ECO:0000259" key="3">
    <source>
        <dbReference type="Pfam" id="PF00535"/>
    </source>
</evidence>
<evidence type="ECO:0000313" key="4">
    <source>
        <dbReference type="EMBL" id="MDQ0359803.1"/>
    </source>
</evidence>
<reference evidence="4 5" key="1">
    <citation type="submission" date="2023-07" db="EMBL/GenBank/DDBJ databases">
        <title>Genomic Encyclopedia of Type Strains, Phase IV (KMG-IV): sequencing the most valuable type-strain genomes for metagenomic binning, comparative biology and taxonomic classification.</title>
        <authorList>
            <person name="Goeker M."/>
        </authorList>
    </citation>
    <scope>NUCLEOTIDE SEQUENCE [LARGE SCALE GENOMIC DNA]</scope>
    <source>
        <strain evidence="4 5">DSM 16784</strain>
    </source>
</reference>
<dbReference type="Pfam" id="PF00535">
    <property type="entry name" value="Glycos_transf_2"/>
    <property type="match status" value="1"/>
</dbReference>
<dbReference type="PANTHER" id="PTHR22916">
    <property type="entry name" value="GLYCOSYLTRANSFERASE"/>
    <property type="match status" value="1"/>
</dbReference>
<name>A0ABU0DYT4_9FIRM</name>
<dbReference type="CDD" id="cd00761">
    <property type="entry name" value="Glyco_tranf_GTA_type"/>
    <property type="match status" value="1"/>
</dbReference>
<dbReference type="InterPro" id="IPR001173">
    <property type="entry name" value="Glyco_trans_2-like"/>
</dbReference>
<dbReference type="PANTHER" id="PTHR22916:SF51">
    <property type="entry name" value="GLYCOSYLTRANSFERASE EPSH-RELATED"/>
    <property type="match status" value="1"/>
</dbReference>
<sequence length="320" mass="38019">MKDIISVVIPAYNREKQIGRCLDSLLSQSYEHMEIIVVNDGSTDNTKQILDDYQKQYPDKLIAIHTENRGVSEARNAGIERVSGKYMGFIDSDDYVAKDMYEKLYAKITEDDFDVVACNSLSIYPDRKDIVNSGMYDYQDNHELLIDAYTVLWNKLYKTEIVKNYRFKPNVWYEDVLILNQIYPEIKKVAGISDVGYYYVQNEGSITYTYNDKLYQLVENMDDLVDYYKQHGYYDDYRDELEYTYVRYLFGTFIKRLAKAKDYKKFKEGTRYVMKKVNEQFPSYKKNKYLNEKNGKSTYLKQFNLLLATVIYFKEKNKMN</sequence>
<accession>A0ABU0DYT4</accession>
<organism evidence="4 5">
    <name type="scientific">Breznakia pachnodae</name>
    <dbReference type="NCBI Taxonomy" id="265178"/>
    <lineage>
        <taxon>Bacteria</taxon>
        <taxon>Bacillati</taxon>
        <taxon>Bacillota</taxon>
        <taxon>Erysipelotrichia</taxon>
        <taxon>Erysipelotrichales</taxon>
        <taxon>Erysipelotrichaceae</taxon>
        <taxon>Breznakia</taxon>
    </lineage>
</organism>
<dbReference type="SUPFAM" id="SSF53448">
    <property type="entry name" value="Nucleotide-diphospho-sugar transferases"/>
    <property type="match status" value="1"/>
</dbReference>
<keyword evidence="1" id="KW-0328">Glycosyltransferase</keyword>
<evidence type="ECO:0000256" key="2">
    <source>
        <dbReference type="ARBA" id="ARBA00022679"/>
    </source>
</evidence>
<evidence type="ECO:0000313" key="5">
    <source>
        <dbReference type="Proteomes" id="UP001230220"/>
    </source>
</evidence>
<feature type="domain" description="Glycosyltransferase 2-like" evidence="3">
    <location>
        <begin position="6"/>
        <end position="136"/>
    </location>
</feature>
<dbReference type="RefSeq" id="WP_307405218.1">
    <property type="nucleotide sequence ID" value="NZ_JAUSUR010000001.1"/>
</dbReference>
<dbReference type="EMBL" id="JAUSUR010000001">
    <property type="protein sequence ID" value="MDQ0359803.1"/>
    <property type="molecule type" value="Genomic_DNA"/>
</dbReference>
<keyword evidence="2" id="KW-0808">Transferase</keyword>
<gene>
    <name evidence="4" type="ORF">J2S15_000534</name>
</gene>